<dbReference type="Gene3D" id="1.10.287.1490">
    <property type="match status" value="1"/>
</dbReference>
<evidence type="ECO:0000313" key="3">
    <source>
        <dbReference type="EMBL" id="ALM76482.1"/>
    </source>
</evidence>
<feature type="coiled-coil region" evidence="1">
    <location>
        <begin position="63"/>
        <end position="135"/>
    </location>
</feature>
<accession>A0A0S1XFH3</accession>
<feature type="region of interest" description="Disordered" evidence="2">
    <location>
        <begin position="1"/>
        <end position="31"/>
    </location>
</feature>
<keyword evidence="1" id="KW-0175">Coiled coil</keyword>
<gene>
    <name evidence="3" type="ORF">TBCH5v1_2593</name>
</gene>
<protein>
    <submittedName>
        <fullName evidence="3">Uncharacterized protein</fullName>
    </submittedName>
</protein>
<sequence>MMVAKAYDFDPLPKPRKRPGRPPKWKQGTKSKTFRIPTDLAQKLKRLVQEGKFESEVEAIYHYVMFADRLDELFERIKRLETQLEVKEKENEALRARIKVLESEKEELEGWKQKAKELEKKLEELQVELIKVKGGFDSLKSEDELKGGEPKDVRTLENADLWGLVERLLELKSKVERTWSQKELDEIEREQRRIAEEVNAVLERRGIDKVSFWKVVNQKGLDEAKRLFGE</sequence>
<organism evidence="3 4">
    <name type="scientific">Thermococcus barophilus</name>
    <dbReference type="NCBI Taxonomy" id="55802"/>
    <lineage>
        <taxon>Archaea</taxon>
        <taxon>Methanobacteriati</taxon>
        <taxon>Methanobacteriota</taxon>
        <taxon>Thermococci</taxon>
        <taxon>Thermococcales</taxon>
        <taxon>Thermococcaceae</taxon>
        <taxon>Thermococcus</taxon>
    </lineage>
</organism>
<reference evidence="3 4" key="1">
    <citation type="journal article" date="2016" name="Genome Announc.">
        <title>Complete genome sequence of the hyperthermophilic and piezophilic archaeon Thermococcus barophilus Ch5, capable of growth at the expense of hydrogenogenesis from carbon monoxide and formate.</title>
        <authorList>
            <person name="Oger P."/>
            <person name="Sokolova T.G."/>
            <person name="Kozhevnikova D.A."/>
            <person name="Taranov E.A."/>
            <person name="Vannier P."/>
            <person name="Lee H.S."/>
            <person name="Kwon K.K."/>
            <person name="Kang S.G."/>
            <person name="Lee J.H."/>
            <person name="Bonch-Osmolovskaya E.A."/>
            <person name="Lebedinsky A.V."/>
        </authorList>
    </citation>
    <scope>NUCLEOTIDE SEQUENCE [LARGE SCALE GENOMIC DNA]</scope>
    <source>
        <strain evidence="4">Ch5</strain>
    </source>
</reference>
<dbReference type="Proteomes" id="UP000066042">
    <property type="component" value="Chromosome"/>
</dbReference>
<proteinExistence type="predicted"/>
<dbReference type="AlphaFoldDB" id="A0A0S1XFH3"/>
<name>A0A0S1XFH3_THEBA</name>
<evidence type="ECO:0000313" key="4">
    <source>
        <dbReference type="Proteomes" id="UP000066042"/>
    </source>
</evidence>
<dbReference type="EMBL" id="CP013050">
    <property type="protein sequence ID" value="ALM76482.1"/>
    <property type="molecule type" value="Genomic_DNA"/>
</dbReference>
<feature type="compositionally biased region" description="Basic residues" evidence="2">
    <location>
        <begin position="14"/>
        <end position="31"/>
    </location>
</feature>
<evidence type="ECO:0000256" key="2">
    <source>
        <dbReference type="SAM" id="MobiDB-lite"/>
    </source>
</evidence>
<dbReference type="STRING" id="55802.TBCH5v1_2593"/>
<evidence type="ECO:0000256" key="1">
    <source>
        <dbReference type="SAM" id="Coils"/>
    </source>
</evidence>
<dbReference type="PATRIC" id="fig|55802.8.peg.2580"/>